<gene>
    <name evidence="13" type="ORF">HannXRQ_Chr10g0282281</name>
    <name evidence="12" type="ORF">HanXRQr2_Chr10g0424101</name>
</gene>
<dbReference type="GO" id="GO:0005886">
    <property type="term" value="C:plasma membrane"/>
    <property type="evidence" value="ECO:0007669"/>
    <property type="project" value="UniProtKB-SubCell"/>
</dbReference>
<dbReference type="AlphaFoldDB" id="A0A251TIX5"/>
<dbReference type="OrthoDB" id="1914452at2759"/>
<dbReference type="Gene3D" id="1.10.110.10">
    <property type="entry name" value="Plant lipid-transfer and hydrophobic proteins"/>
    <property type="match status" value="1"/>
</dbReference>
<keyword evidence="5 10" id="KW-0732">Signal</keyword>
<organism evidence="13 14">
    <name type="scientific">Helianthus annuus</name>
    <name type="common">Common sunflower</name>
    <dbReference type="NCBI Taxonomy" id="4232"/>
    <lineage>
        <taxon>Eukaryota</taxon>
        <taxon>Viridiplantae</taxon>
        <taxon>Streptophyta</taxon>
        <taxon>Embryophyta</taxon>
        <taxon>Tracheophyta</taxon>
        <taxon>Spermatophyta</taxon>
        <taxon>Magnoliopsida</taxon>
        <taxon>eudicotyledons</taxon>
        <taxon>Gunneridae</taxon>
        <taxon>Pentapetalae</taxon>
        <taxon>asterids</taxon>
        <taxon>campanulids</taxon>
        <taxon>Asterales</taxon>
        <taxon>Asteraceae</taxon>
        <taxon>Asteroideae</taxon>
        <taxon>Heliantheae alliance</taxon>
        <taxon>Heliantheae</taxon>
        <taxon>Helianthus</taxon>
    </lineage>
</organism>
<keyword evidence="4" id="KW-0336">GPI-anchor</keyword>
<keyword evidence="7" id="KW-0325">Glycoprotein</keyword>
<reference evidence="13" key="2">
    <citation type="submission" date="2017-02" db="EMBL/GenBank/DDBJ databases">
        <title>Sunflower complete genome.</title>
        <authorList>
            <person name="Langlade N."/>
            <person name="Munos S."/>
        </authorList>
    </citation>
    <scope>NUCLEOTIDE SEQUENCE [LARGE SCALE GENOMIC DNA]</scope>
    <source>
        <tissue evidence="13">Leaves</tissue>
    </source>
</reference>
<evidence type="ECO:0000259" key="11">
    <source>
        <dbReference type="Pfam" id="PF14368"/>
    </source>
</evidence>
<dbReference type="InterPro" id="IPR036312">
    <property type="entry name" value="Bifun_inhib/LTP/seed_sf"/>
</dbReference>
<feature type="signal peptide" evidence="10">
    <location>
        <begin position="1"/>
        <end position="22"/>
    </location>
</feature>
<dbReference type="CDD" id="cd00010">
    <property type="entry name" value="AAI_LTSS"/>
    <property type="match status" value="1"/>
</dbReference>
<comment type="subcellular location">
    <subcellularLocation>
        <location evidence="1">Cell membrane</location>
        <topology evidence="1">Lipid-anchor</topology>
        <topology evidence="1">GPI-anchor</topology>
    </subcellularLocation>
</comment>
<comment type="similarity">
    <text evidence="2">Belongs to the plant LTP family.</text>
</comment>
<dbReference type="FunCoup" id="A0A251TIX5">
    <property type="interactions" value="115"/>
</dbReference>
<evidence type="ECO:0000256" key="9">
    <source>
        <dbReference type="SAM" id="MobiDB-lite"/>
    </source>
</evidence>
<dbReference type="Gramene" id="mRNA:HanXRQr2_Chr10g0424101">
    <property type="protein sequence ID" value="mRNA:HanXRQr2_Chr10g0424101"/>
    <property type="gene ID" value="HanXRQr2_Chr10g0424101"/>
</dbReference>
<evidence type="ECO:0000256" key="6">
    <source>
        <dbReference type="ARBA" id="ARBA00023157"/>
    </source>
</evidence>
<evidence type="ECO:0000256" key="5">
    <source>
        <dbReference type="ARBA" id="ARBA00022729"/>
    </source>
</evidence>
<dbReference type="InterPro" id="IPR043325">
    <property type="entry name" value="LTSS"/>
</dbReference>
<dbReference type="PANTHER" id="PTHR33044">
    <property type="entry name" value="BIFUNCTIONAL INHIBITOR/LIPID-TRANSFER PROTEIN/SEED STORAGE 2S ALBUMIN SUPERFAMILY PROTEIN-RELATED"/>
    <property type="match status" value="1"/>
</dbReference>
<feature type="domain" description="Bifunctional inhibitor/plant lipid transfer protein/seed storage helical" evidence="11">
    <location>
        <begin position="21"/>
        <end position="109"/>
    </location>
</feature>
<dbReference type="Proteomes" id="UP000215914">
    <property type="component" value="Chromosome 10"/>
</dbReference>
<dbReference type="OMA" id="ACNINGL"/>
<dbReference type="SUPFAM" id="SSF47699">
    <property type="entry name" value="Bifunctional inhibitor/lipid-transfer protein/seed storage 2S albumin"/>
    <property type="match status" value="1"/>
</dbReference>
<evidence type="ECO:0000313" key="12">
    <source>
        <dbReference type="EMBL" id="KAF5785056.1"/>
    </source>
</evidence>
<evidence type="ECO:0000256" key="3">
    <source>
        <dbReference type="ARBA" id="ARBA00022475"/>
    </source>
</evidence>
<evidence type="ECO:0000256" key="2">
    <source>
        <dbReference type="ARBA" id="ARBA00009748"/>
    </source>
</evidence>
<dbReference type="Pfam" id="PF14368">
    <property type="entry name" value="LTP_2"/>
    <property type="match status" value="1"/>
</dbReference>
<protein>
    <submittedName>
        <fullName evidence="12">Bifunctional inhibitor/plant lipid transfer protein/seed storage helical</fullName>
    </submittedName>
</protein>
<evidence type="ECO:0000256" key="7">
    <source>
        <dbReference type="ARBA" id="ARBA00023180"/>
    </source>
</evidence>
<sequence length="238" mass="24388">MDRFSGLLTTIFLAITVFTVSGQISTPCTVSMIASFTPCVNYITGSSANGGSPTASCCKAVESLMTTSMDCTCLIVTGNVPFSLPSQINQALAITLPKACNSKSVPFQCKSTGVPLPPAGPALFVPPPPPPKVLPPAADSPDLPPSPSGSVTATPTPSPSEKSQDNLHESDPPESKPVVPDASTPTPTAPHGPPVGSGIRPVLTPAASTSNQLHCSPPIVLLMLAAITVMNDREVYVF</sequence>
<feature type="region of interest" description="Disordered" evidence="9">
    <location>
        <begin position="120"/>
        <end position="203"/>
    </location>
</feature>
<feature type="compositionally biased region" description="Basic and acidic residues" evidence="9">
    <location>
        <begin position="162"/>
        <end position="174"/>
    </location>
</feature>
<keyword evidence="3" id="KW-1003">Cell membrane</keyword>
<dbReference type="EMBL" id="MNCJ02000325">
    <property type="protein sequence ID" value="KAF5785056.1"/>
    <property type="molecule type" value="Genomic_DNA"/>
</dbReference>
<keyword evidence="8" id="KW-0449">Lipoprotein</keyword>
<evidence type="ECO:0000313" key="13">
    <source>
        <dbReference type="EMBL" id="OTG09961.1"/>
    </source>
</evidence>
<dbReference type="EMBL" id="CM007899">
    <property type="protein sequence ID" value="OTG09961.1"/>
    <property type="molecule type" value="Genomic_DNA"/>
</dbReference>
<keyword evidence="14" id="KW-1185">Reference proteome</keyword>
<accession>A0A251TIX5</accession>
<feature type="compositionally biased region" description="Polar residues" evidence="9">
    <location>
        <begin position="148"/>
        <end position="161"/>
    </location>
</feature>
<evidence type="ECO:0000256" key="1">
    <source>
        <dbReference type="ARBA" id="ARBA00004609"/>
    </source>
</evidence>
<dbReference type="GO" id="GO:0098552">
    <property type="term" value="C:side of membrane"/>
    <property type="evidence" value="ECO:0007669"/>
    <property type="project" value="UniProtKB-KW"/>
</dbReference>
<name>A0A251TIX5_HELAN</name>
<evidence type="ECO:0000313" key="14">
    <source>
        <dbReference type="Proteomes" id="UP000215914"/>
    </source>
</evidence>
<evidence type="ECO:0000256" key="8">
    <source>
        <dbReference type="ARBA" id="ARBA00023288"/>
    </source>
</evidence>
<feature type="compositionally biased region" description="Pro residues" evidence="9">
    <location>
        <begin position="120"/>
        <end position="134"/>
    </location>
</feature>
<dbReference type="InParanoid" id="A0A251TIX5"/>
<evidence type="ECO:0000256" key="10">
    <source>
        <dbReference type="SAM" id="SignalP"/>
    </source>
</evidence>
<evidence type="ECO:0000256" key="4">
    <source>
        <dbReference type="ARBA" id="ARBA00022622"/>
    </source>
</evidence>
<reference evidence="12 14" key="1">
    <citation type="journal article" date="2017" name="Nature">
        <title>The sunflower genome provides insights into oil metabolism, flowering and Asterid evolution.</title>
        <authorList>
            <person name="Badouin H."/>
            <person name="Gouzy J."/>
            <person name="Grassa C.J."/>
            <person name="Murat F."/>
            <person name="Staton S.E."/>
            <person name="Cottret L."/>
            <person name="Lelandais-Briere C."/>
            <person name="Owens G.L."/>
            <person name="Carrere S."/>
            <person name="Mayjonade B."/>
            <person name="Legrand L."/>
            <person name="Gill N."/>
            <person name="Kane N.C."/>
            <person name="Bowers J.E."/>
            <person name="Hubner S."/>
            <person name="Bellec A."/>
            <person name="Berard A."/>
            <person name="Berges H."/>
            <person name="Blanchet N."/>
            <person name="Boniface M.C."/>
            <person name="Brunel D."/>
            <person name="Catrice O."/>
            <person name="Chaidir N."/>
            <person name="Claudel C."/>
            <person name="Donnadieu C."/>
            <person name="Faraut T."/>
            <person name="Fievet G."/>
            <person name="Helmstetter N."/>
            <person name="King M."/>
            <person name="Knapp S.J."/>
            <person name="Lai Z."/>
            <person name="Le Paslier M.C."/>
            <person name="Lippi Y."/>
            <person name="Lorenzon L."/>
            <person name="Mandel J.R."/>
            <person name="Marage G."/>
            <person name="Marchand G."/>
            <person name="Marquand E."/>
            <person name="Bret-Mestries E."/>
            <person name="Morien E."/>
            <person name="Nambeesan S."/>
            <person name="Nguyen T."/>
            <person name="Pegot-Espagnet P."/>
            <person name="Pouilly N."/>
            <person name="Raftis F."/>
            <person name="Sallet E."/>
            <person name="Schiex T."/>
            <person name="Thomas J."/>
            <person name="Vandecasteele C."/>
            <person name="Vares D."/>
            <person name="Vear F."/>
            <person name="Vautrin S."/>
            <person name="Crespi M."/>
            <person name="Mangin B."/>
            <person name="Burke J.M."/>
            <person name="Salse J."/>
            <person name="Munos S."/>
            <person name="Vincourt P."/>
            <person name="Rieseberg L.H."/>
            <person name="Langlade N.B."/>
        </authorList>
    </citation>
    <scope>NUCLEOTIDE SEQUENCE [LARGE SCALE GENOMIC DNA]</scope>
    <source>
        <strain evidence="14">cv. SF193</strain>
        <tissue evidence="12">Leaves</tissue>
    </source>
</reference>
<dbReference type="STRING" id="4232.A0A251TIX5"/>
<dbReference type="InterPro" id="IPR016140">
    <property type="entry name" value="Bifunc_inhib/LTP/seed_store"/>
</dbReference>
<keyword evidence="4" id="KW-0472">Membrane</keyword>
<keyword evidence="6" id="KW-1015">Disulfide bond</keyword>
<feature type="chain" id="PRO_5012219665" evidence="10">
    <location>
        <begin position="23"/>
        <end position="238"/>
    </location>
</feature>
<reference evidence="12" key="3">
    <citation type="submission" date="2020-06" db="EMBL/GenBank/DDBJ databases">
        <title>Helianthus annuus Genome sequencing and assembly Release 2.</title>
        <authorList>
            <person name="Gouzy J."/>
            <person name="Langlade N."/>
            <person name="Munos S."/>
        </authorList>
    </citation>
    <scope>NUCLEOTIDE SEQUENCE</scope>
    <source>
        <tissue evidence="12">Leaves</tissue>
    </source>
</reference>
<proteinExistence type="inferred from homology"/>